<dbReference type="PANTHER" id="PTHR43744">
    <property type="entry name" value="ABC TRANSPORTER PERMEASE PROTEIN MG189-RELATED-RELATED"/>
    <property type="match status" value="1"/>
</dbReference>
<reference evidence="9 10" key="1">
    <citation type="submission" date="2018-08" db="EMBL/GenBank/DDBJ databases">
        <title>Murine metabolic-syndrome-specific gut microbial biobank.</title>
        <authorList>
            <person name="Liu C."/>
        </authorList>
    </citation>
    <scope>NUCLEOTIDE SEQUENCE [LARGE SCALE GENOMIC DNA]</scope>
    <source>
        <strain evidence="9 10">583</strain>
    </source>
</reference>
<evidence type="ECO:0000313" key="10">
    <source>
        <dbReference type="Proteomes" id="UP000467132"/>
    </source>
</evidence>
<dbReference type="Gene3D" id="1.10.3720.10">
    <property type="entry name" value="MetI-like"/>
    <property type="match status" value="1"/>
</dbReference>
<evidence type="ECO:0000256" key="5">
    <source>
        <dbReference type="ARBA" id="ARBA00022989"/>
    </source>
</evidence>
<evidence type="ECO:0000259" key="8">
    <source>
        <dbReference type="PROSITE" id="PS50928"/>
    </source>
</evidence>
<comment type="similarity">
    <text evidence="7">Belongs to the binding-protein-dependent transport system permease family.</text>
</comment>
<evidence type="ECO:0000256" key="3">
    <source>
        <dbReference type="ARBA" id="ARBA00022475"/>
    </source>
</evidence>
<name>A0A845QXL5_9CLOT</name>
<feature type="domain" description="ABC transmembrane type-1" evidence="8">
    <location>
        <begin position="78"/>
        <end position="267"/>
    </location>
</feature>
<evidence type="ECO:0000256" key="7">
    <source>
        <dbReference type="RuleBase" id="RU363032"/>
    </source>
</evidence>
<dbReference type="PANTHER" id="PTHR43744:SF2">
    <property type="entry name" value="ARABINOOLIGOSACCHARIDES TRANSPORT SYSTEM PERMEASE PROTEIN ARAQ"/>
    <property type="match status" value="1"/>
</dbReference>
<dbReference type="InterPro" id="IPR000515">
    <property type="entry name" value="MetI-like"/>
</dbReference>
<feature type="transmembrane region" description="Helical" evidence="7">
    <location>
        <begin position="246"/>
        <end position="267"/>
    </location>
</feature>
<gene>
    <name evidence="9" type="ORF">D3Z33_03350</name>
</gene>
<proteinExistence type="inferred from homology"/>
<dbReference type="RefSeq" id="WP_160196379.1">
    <property type="nucleotide sequence ID" value="NZ_QXXA01000004.1"/>
</dbReference>
<evidence type="ECO:0000313" key="9">
    <source>
        <dbReference type="EMBL" id="NBI05892.1"/>
    </source>
</evidence>
<evidence type="ECO:0000256" key="2">
    <source>
        <dbReference type="ARBA" id="ARBA00022448"/>
    </source>
</evidence>
<dbReference type="GO" id="GO:0005886">
    <property type="term" value="C:plasma membrane"/>
    <property type="evidence" value="ECO:0007669"/>
    <property type="project" value="UniProtKB-SubCell"/>
</dbReference>
<keyword evidence="6 7" id="KW-0472">Membrane</keyword>
<accession>A0A845QXL5</accession>
<keyword evidence="2 7" id="KW-0813">Transport</keyword>
<comment type="caution">
    <text evidence="9">The sequence shown here is derived from an EMBL/GenBank/DDBJ whole genome shotgun (WGS) entry which is preliminary data.</text>
</comment>
<feature type="transmembrane region" description="Helical" evidence="7">
    <location>
        <begin position="113"/>
        <end position="133"/>
    </location>
</feature>
<evidence type="ECO:0000256" key="6">
    <source>
        <dbReference type="ARBA" id="ARBA00023136"/>
    </source>
</evidence>
<organism evidence="9 10">
    <name type="scientific">Senegalia massiliensis</name>
    <dbReference type="NCBI Taxonomy" id="1720316"/>
    <lineage>
        <taxon>Bacteria</taxon>
        <taxon>Bacillati</taxon>
        <taxon>Bacillota</taxon>
        <taxon>Clostridia</taxon>
        <taxon>Eubacteriales</taxon>
        <taxon>Clostridiaceae</taxon>
        <taxon>Senegalia</taxon>
    </lineage>
</organism>
<feature type="transmembrane region" description="Helical" evidence="7">
    <location>
        <begin position="77"/>
        <end position="101"/>
    </location>
</feature>
<keyword evidence="4 7" id="KW-0812">Transmembrane</keyword>
<protein>
    <submittedName>
        <fullName evidence="9">Carbohydrate ABC transporter permease</fullName>
    </submittedName>
</protein>
<comment type="subcellular location">
    <subcellularLocation>
        <location evidence="1 7">Cell membrane</location>
        <topology evidence="1 7">Multi-pass membrane protein</topology>
    </subcellularLocation>
</comment>
<dbReference type="OrthoDB" id="9787837at2"/>
<keyword evidence="3" id="KW-1003">Cell membrane</keyword>
<dbReference type="SUPFAM" id="SSF161098">
    <property type="entry name" value="MetI-like"/>
    <property type="match status" value="1"/>
</dbReference>
<sequence length="282" mass="31729">MINKKRKPSEVSTLTKVISYVFIIIVVLISLFPFYLMFVSSTLTTGEILSIPPKLMFGDNFINNLNNLKEEMNIGRVILNSVFISVTYTFFTILINSMAGYGLAKFKFKGRNLIFALIMGTMMIPLQVLYIPQFTMMTTFGWANQYQSVIIPSLANAFGIFLMRQNMTSFPTSLIESARIDGYGEFSIFFKIVLPNMKPALGALGIYSFMTQWGSFMWPLIILSTKDMYTLPVALASLDGLMYKDYGMMMLGAAISTIPVLIIFLLFQRQFISGLMGGAVKE</sequence>
<evidence type="ECO:0000256" key="1">
    <source>
        <dbReference type="ARBA" id="ARBA00004651"/>
    </source>
</evidence>
<evidence type="ECO:0000256" key="4">
    <source>
        <dbReference type="ARBA" id="ARBA00022692"/>
    </source>
</evidence>
<dbReference type="AlphaFoldDB" id="A0A845QXL5"/>
<dbReference type="Pfam" id="PF00528">
    <property type="entry name" value="BPD_transp_1"/>
    <property type="match status" value="1"/>
</dbReference>
<feature type="transmembrane region" description="Helical" evidence="7">
    <location>
        <begin position="20"/>
        <end position="38"/>
    </location>
</feature>
<feature type="transmembrane region" description="Helical" evidence="7">
    <location>
        <begin position="200"/>
        <end position="222"/>
    </location>
</feature>
<dbReference type="Proteomes" id="UP000467132">
    <property type="component" value="Unassembled WGS sequence"/>
</dbReference>
<dbReference type="EMBL" id="QXXA01000004">
    <property type="protein sequence ID" value="NBI05892.1"/>
    <property type="molecule type" value="Genomic_DNA"/>
</dbReference>
<dbReference type="GO" id="GO:0055085">
    <property type="term" value="P:transmembrane transport"/>
    <property type="evidence" value="ECO:0007669"/>
    <property type="project" value="InterPro"/>
</dbReference>
<keyword evidence="5 7" id="KW-1133">Transmembrane helix</keyword>
<dbReference type="CDD" id="cd06261">
    <property type="entry name" value="TM_PBP2"/>
    <property type="match status" value="1"/>
</dbReference>
<dbReference type="InterPro" id="IPR035906">
    <property type="entry name" value="MetI-like_sf"/>
</dbReference>
<keyword evidence="10" id="KW-1185">Reference proteome</keyword>
<dbReference type="PROSITE" id="PS50928">
    <property type="entry name" value="ABC_TM1"/>
    <property type="match status" value="1"/>
</dbReference>
<feature type="transmembrane region" description="Helical" evidence="7">
    <location>
        <begin position="145"/>
        <end position="163"/>
    </location>
</feature>